<gene>
    <name evidence="3" type="ORF">C8D78_1093</name>
</gene>
<dbReference type="Gene3D" id="3.40.50.1110">
    <property type="entry name" value="SGNH hydrolase"/>
    <property type="match status" value="1"/>
</dbReference>
<evidence type="ECO:0000313" key="4">
    <source>
        <dbReference type="Proteomes" id="UP000276055"/>
    </source>
</evidence>
<reference evidence="3 4" key="1">
    <citation type="submission" date="2018-10" db="EMBL/GenBank/DDBJ databases">
        <title>Genomic Encyclopedia of Type Strains, Phase IV (KMG-IV): sequencing the most valuable type-strain genomes for metagenomic binning, comparative biology and taxonomic classification.</title>
        <authorList>
            <person name="Goeker M."/>
        </authorList>
    </citation>
    <scope>NUCLEOTIDE SEQUENCE [LARGE SCALE GENOMIC DNA]</scope>
    <source>
        <strain evidence="3 4">DSM 25586</strain>
    </source>
</reference>
<dbReference type="AlphaFoldDB" id="A0A495ETY7"/>
<feature type="signal peptide" evidence="1">
    <location>
        <begin position="1"/>
        <end position="22"/>
    </location>
</feature>
<dbReference type="EMBL" id="RBIR01000002">
    <property type="protein sequence ID" value="RKR20458.1"/>
    <property type="molecule type" value="Genomic_DNA"/>
</dbReference>
<dbReference type="PROSITE" id="PS51257">
    <property type="entry name" value="PROKAR_LIPOPROTEIN"/>
    <property type="match status" value="1"/>
</dbReference>
<proteinExistence type="predicted"/>
<evidence type="ECO:0000259" key="2">
    <source>
        <dbReference type="Pfam" id="PF13472"/>
    </source>
</evidence>
<evidence type="ECO:0000313" key="3">
    <source>
        <dbReference type="EMBL" id="RKR20458.1"/>
    </source>
</evidence>
<dbReference type="Proteomes" id="UP000276055">
    <property type="component" value="Unassembled WGS sequence"/>
</dbReference>
<dbReference type="CDD" id="cd00229">
    <property type="entry name" value="SGNH_hydrolase"/>
    <property type="match status" value="1"/>
</dbReference>
<dbReference type="SUPFAM" id="SSF52266">
    <property type="entry name" value="SGNH hydrolase"/>
    <property type="match status" value="1"/>
</dbReference>
<feature type="domain" description="SGNH hydrolase-type esterase" evidence="2">
    <location>
        <begin position="109"/>
        <end position="273"/>
    </location>
</feature>
<dbReference type="InterPro" id="IPR013830">
    <property type="entry name" value="SGNH_hydro"/>
</dbReference>
<protein>
    <submittedName>
        <fullName evidence="3">Acyl-CoA thioesterase-1</fullName>
    </submittedName>
</protein>
<sequence>MRNASATSCFVATMIALGVVLGGCGQAPSSTPASGAGIYAGPFNAGKAATGSAAANGAGVPVAAGPAANTRIGSDVDPAALPGGAVYRNPINGRSEVIVKDTANMAVLIGDSQSEPSYGWTRQGLAAAGYKVFFCGRGGTGYVASNGKTGNYIDALQHGDWKLPYGTPSLVVIEGGGNDAGRGASDAQIAANADRLITSIEQRYPAARVLMVGTLARGARNGGGRRSEVDTLLGTVAARHGLPFVSAGDWLTRYNLTGSMADGVHLNRQGHAALGAVFGQRLESMGFDYADPGLLGGLTR</sequence>
<keyword evidence="1" id="KW-0732">Signal</keyword>
<dbReference type="RefSeq" id="WP_120950936.1">
    <property type="nucleotide sequence ID" value="NZ_RBIR01000002.1"/>
</dbReference>
<dbReference type="OrthoDB" id="8215557at2"/>
<organism evidence="3 4">
    <name type="scientific">Arthrobacter oryzae</name>
    <dbReference type="NCBI Taxonomy" id="409290"/>
    <lineage>
        <taxon>Bacteria</taxon>
        <taxon>Bacillati</taxon>
        <taxon>Actinomycetota</taxon>
        <taxon>Actinomycetes</taxon>
        <taxon>Micrococcales</taxon>
        <taxon>Micrococcaceae</taxon>
        <taxon>Arthrobacter</taxon>
    </lineage>
</organism>
<comment type="caution">
    <text evidence="3">The sequence shown here is derived from an EMBL/GenBank/DDBJ whole genome shotgun (WGS) entry which is preliminary data.</text>
</comment>
<name>A0A495ETY7_9MICC</name>
<dbReference type="Pfam" id="PF13472">
    <property type="entry name" value="Lipase_GDSL_2"/>
    <property type="match status" value="1"/>
</dbReference>
<feature type="chain" id="PRO_5039059581" evidence="1">
    <location>
        <begin position="23"/>
        <end position="300"/>
    </location>
</feature>
<evidence type="ECO:0000256" key="1">
    <source>
        <dbReference type="SAM" id="SignalP"/>
    </source>
</evidence>
<dbReference type="InterPro" id="IPR036514">
    <property type="entry name" value="SGNH_hydro_sf"/>
</dbReference>
<accession>A0A495ETY7</accession>